<name>A0A1W1WZR8_9NEIS</name>
<dbReference type="AlphaFoldDB" id="A0A1W1WZR8"/>
<dbReference type="EMBL" id="FWXD01000001">
    <property type="protein sequence ID" value="SMC16938.1"/>
    <property type="molecule type" value="Genomic_DNA"/>
</dbReference>
<dbReference type="PANTHER" id="PTHR38834:SF3">
    <property type="entry name" value="SOLUTE-BINDING PROTEIN FAMILY 3_N-TERMINAL DOMAIN-CONTAINING PROTEIN"/>
    <property type="match status" value="1"/>
</dbReference>
<proteinExistence type="predicted"/>
<evidence type="ECO:0000313" key="3">
    <source>
        <dbReference type="Proteomes" id="UP000192761"/>
    </source>
</evidence>
<evidence type="ECO:0000259" key="1">
    <source>
        <dbReference type="Pfam" id="PF00497"/>
    </source>
</evidence>
<sequence length="240" mass="26318">MATRFAWALLLVGALAWGGNVLTTDEMPPYSFRDADRQMQGAAYALVTALAARIPEPPMLDIVPWARAVETTRSNPGTLMYPLARTPSRESSYSWVMPLLTDDIVLVSKPSFIADPGKPMRVGVMRGSVIQELLGPQGVMRWDESPDQSTAFRKMVAGRTDAWISTREVAEYIIRSGGGDTTQYRFSSPVARVVLYLAANPAYPAEQAKQWQAAMNAIRQDGTLAAIKARYEKGPLIVAP</sequence>
<keyword evidence="3" id="KW-1185">Reference proteome</keyword>
<protein>
    <submittedName>
        <fullName evidence="2">Amino acid ABC transporter substrate-binding protein, PAAT family</fullName>
    </submittedName>
</protein>
<dbReference type="SUPFAM" id="SSF53850">
    <property type="entry name" value="Periplasmic binding protein-like II"/>
    <property type="match status" value="1"/>
</dbReference>
<dbReference type="Pfam" id="PF00497">
    <property type="entry name" value="SBP_bac_3"/>
    <property type="match status" value="1"/>
</dbReference>
<dbReference type="STRING" id="1121001.SAMN02745857_00284"/>
<gene>
    <name evidence="2" type="ORF">SAMN02745857_00284</name>
</gene>
<dbReference type="Gene3D" id="3.40.190.10">
    <property type="entry name" value="Periplasmic binding protein-like II"/>
    <property type="match status" value="2"/>
</dbReference>
<evidence type="ECO:0000313" key="2">
    <source>
        <dbReference type="EMBL" id="SMC16938.1"/>
    </source>
</evidence>
<dbReference type="InterPro" id="IPR001638">
    <property type="entry name" value="Solute-binding_3/MltF_N"/>
</dbReference>
<dbReference type="Proteomes" id="UP000192761">
    <property type="component" value="Unassembled WGS sequence"/>
</dbReference>
<feature type="domain" description="Solute-binding protein family 3/N-terminal" evidence="1">
    <location>
        <begin position="21"/>
        <end position="231"/>
    </location>
</feature>
<accession>A0A1W1WZR8</accession>
<organism evidence="2 3">
    <name type="scientific">Andreprevotia lacus DSM 23236</name>
    <dbReference type="NCBI Taxonomy" id="1121001"/>
    <lineage>
        <taxon>Bacteria</taxon>
        <taxon>Pseudomonadati</taxon>
        <taxon>Pseudomonadota</taxon>
        <taxon>Betaproteobacteria</taxon>
        <taxon>Neisseriales</taxon>
        <taxon>Chitinibacteraceae</taxon>
        <taxon>Andreprevotia</taxon>
    </lineage>
</organism>
<dbReference type="PANTHER" id="PTHR38834">
    <property type="entry name" value="PERIPLASMIC SUBSTRATE BINDING PROTEIN FAMILY 3"/>
    <property type="match status" value="1"/>
</dbReference>
<dbReference type="RefSeq" id="WP_176216729.1">
    <property type="nucleotide sequence ID" value="NZ_FWXD01000001.1"/>
</dbReference>
<reference evidence="2 3" key="1">
    <citation type="submission" date="2017-04" db="EMBL/GenBank/DDBJ databases">
        <authorList>
            <person name="Afonso C.L."/>
            <person name="Miller P.J."/>
            <person name="Scott M.A."/>
            <person name="Spackman E."/>
            <person name="Goraichik I."/>
            <person name="Dimitrov K.M."/>
            <person name="Suarez D.L."/>
            <person name="Swayne D.E."/>
        </authorList>
    </citation>
    <scope>NUCLEOTIDE SEQUENCE [LARGE SCALE GENOMIC DNA]</scope>
    <source>
        <strain evidence="2 3">DSM 23236</strain>
    </source>
</reference>